<dbReference type="AlphaFoldDB" id="A0A814YYT5"/>
<keyword evidence="3" id="KW-0812">Transmembrane</keyword>
<dbReference type="Gene3D" id="4.10.400.10">
    <property type="entry name" value="Low-density Lipoprotein Receptor"/>
    <property type="match status" value="1"/>
</dbReference>
<evidence type="ECO:0000313" key="4">
    <source>
        <dbReference type="EMBL" id="CAF1236514.1"/>
    </source>
</evidence>
<organism evidence="4 6">
    <name type="scientific">Adineta steineri</name>
    <dbReference type="NCBI Taxonomy" id="433720"/>
    <lineage>
        <taxon>Eukaryota</taxon>
        <taxon>Metazoa</taxon>
        <taxon>Spiralia</taxon>
        <taxon>Gnathifera</taxon>
        <taxon>Rotifera</taxon>
        <taxon>Eurotatoria</taxon>
        <taxon>Bdelloidea</taxon>
        <taxon>Adinetida</taxon>
        <taxon>Adinetidae</taxon>
        <taxon>Adineta</taxon>
    </lineage>
</organism>
<sequence>MNVSLGMDMNKYFICQTGENISWTSVCDGFNQCIDGSDERNCYCQGDTYACLQGNNVSCKVACATYGRVTCLTYQNSRACEQYIQKTINTMHFDISSTQESPVLTYDFDTFRYSVYLAVGILLFIIILSLLIYLIHKYSSQLLFSCTNKSFNRISTTRLSSRLQQQPSSLNLPRSHYTPAPNINDLPPSYHYTHPISLSINGSYEPRIYPDASLYSSINYSDSIYYETIKTPSKSNSMSMLHPMPLPEPQGFVNIRTYCV</sequence>
<reference evidence="4" key="1">
    <citation type="submission" date="2021-02" db="EMBL/GenBank/DDBJ databases">
        <authorList>
            <person name="Nowell W R."/>
        </authorList>
    </citation>
    <scope>NUCLEOTIDE SEQUENCE</scope>
</reference>
<dbReference type="CDD" id="cd00112">
    <property type="entry name" value="LDLa"/>
    <property type="match status" value="1"/>
</dbReference>
<dbReference type="Pfam" id="PF00057">
    <property type="entry name" value="Ldl_recept_a"/>
    <property type="match status" value="1"/>
</dbReference>
<dbReference type="EMBL" id="CAJNON010000389">
    <property type="protein sequence ID" value="CAF1236514.1"/>
    <property type="molecule type" value="Genomic_DNA"/>
</dbReference>
<evidence type="ECO:0000256" key="2">
    <source>
        <dbReference type="PROSITE-ProRule" id="PRU00124"/>
    </source>
</evidence>
<dbReference type="Proteomes" id="UP000663881">
    <property type="component" value="Unassembled WGS sequence"/>
</dbReference>
<dbReference type="EMBL" id="CAJOAY010000032">
    <property type="protein sequence ID" value="CAF3498594.1"/>
    <property type="molecule type" value="Genomic_DNA"/>
</dbReference>
<keyword evidence="3" id="KW-0472">Membrane</keyword>
<gene>
    <name evidence="5" type="ORF">OKA104_LOCUS1365</name>
    <name evidence="4" type="ORF">VCS650_LOCUS27547</name>
</gene>
<feature type="disulfide bond" evidence="2">
    <location>
        <begin position="27"/>
        <end position="42"/>
    </location>
</feature>
<feature type="transmembrane region" description="Helical" evidence="3">
    <location>
        <begin position="113"/>
        <end position="135"/>
    </location>
</feature>
<keyword evidence="1 2" id="KW-1015">Disulfide bond</keyword>
<comment type="caution">
    <text evidence="2">Lacks conserved residue(s) required for the propagation of feature annotation.</text>
</comment>
<dbReference type="SUPFAM" id="SSF57424">
    <property type="entry name" value="LDL receptor-like module"/>
    <property type="match status" value="1"/>
</dbReference>
<evidence type="ECO:0000256" key="1">
    <source>
        <dbReference type="ARBA" id="ARBA00023157"/>
    </source>
</evidence>
<dbReference type="InterPro" id="IPR002172">
    <property type="entry name" value="LDrepeatLR_classA_rpt"/>
</dbReference>
<feature type="disulfide bond" evidence="2">
    <location>
        <begin position="15"/>
        <end position="33"/>
    </location>
</feature>
<dbReference type="PROSITE" id="PS50068">
    <property type="entry name" value="LDLRA_2"/>
    <property type="match status" value="1"/>
</dbReference>
<proteinExistence type="predicted"/>
<evidence type="ECO:0000256" key="3">
    <source>
        <dbReference type="SAM" id="Phobius"/>
    </source>
</evidence>
<accession>A0A814YYT5</accession>
<name>A0A814YYT5_9BILA</name>
<protein>
    <submittedName>
        <fullName evidence="4">Uncharacterized protein</fullName>
    </submittedName>
</protein>
<evidence type="ECO:0000313" key="5">
    <source>
        <dbReference type="EMBL" id="CAF3498594.1"/>
    </source>
</evidence>
<comment type="caution">
    <text evidence="4">The sequence shown here is derived from an EMBL/GenBank/DDBJ whole genome shotgun (WGS) entry which is preliminary data.</text>
</comment>
<dbReference type="InterPro" id="IPR036055">
    <property type="entry name" value="LDL_receptor-like_sf"/>
</dbReference>
<dbReference type="OrthoDB" id="9978656at2759"/>
<evidence type="ECO:0000313" key="6">
    <source>
        <dbReference type="Proteomes" id="UP000663891"/>
    </source>
</evidence>
<dbReference type="Proteomes" id="UP000663891">
    <property type="component" value="Unassembled WGS sequence"/>
</dbReference>
<keyword evidence="3" id="KW-1133">Transmembrane helix</keyword>